<accession>M3AGS4</accession>
<dbReference type="AlphaFoldDB" id="M3AGS4"/>
<dbReference type="Proteomes" id="UP000011744">
    <property type="component" value="Unassembled WGS sequence"/>
</dbReference>
<evidence type="ECO:0000313" key="2">
    <source>
        <dbReference type="EMBL" id="EME72053.1"/>
    </source>
</evidence>
<organism evidence="2 3">
    <name type="scientific">Paramagnetospirillum caucaseum</name>
    <dbReference type="NCBI Taxonomy" id="1244869"/>
    <lineage>
        <taxon>Bacteria</taxon>
        <taxon>Pseudomonadati</taxon>
        <taxon>Pseudomonadota</taxon>
        <taxon>Alphaproteobacteria</taxon>
        <taxon>Rhodospirillales</taxon>
        <taxon>Magnetospirillaceae</taxon>
        <taxon>Paramagnetospirillum</taxon>
    </lineage>
</organism>
<sequence length="223" mass="24101">MVAGTPGLVACISGRGELLRARAAGERLALLAAGLDGDPVSLLTRGQDLEAFRHYPAGDAYDLASHAQFYYHSHRDGEFGHIHLFQRPRGMSRGLRPAVAAGEADAPCHLIAVGFGVRGEAVELFTTNRWVTGEAWYRAEAVKAMVAGLRLAPSGPMAPVAEWLAALVAFYRPLIEVLVDERDRAVEAWRQAHPGRDELNDERLEITSSRVIDPAADLAGLVS</sequence>
<dbReference type="STRING" id="1244869.H261_00700"/>
<reference evidence="2 3" key="1">
    <citation type="journal article" date="2014" name="Genome Announc.">
        <title>Draft Genome Sequence of Magnetospirillum sp. Strain SO-1, a Freshwater Magnetotactic Bacterium Isolated from the Ol'khovka River, Russia.</title>
        <authorList>
            <person name="Grouzdev D.S."/>
            <person name="Dziuba M.V."/>
            <person name="Sukhacheva M.S."/>
            <person name="Mardanov A.V."/>
            <person name="Beletskiy A.V."/>
            <person name="Kuznetsov B.B."/>
            <person name="Skryabin K.G."/>
        </authorList>
    </citation>
    <scope>NUCLEOTIDE SEQUENCE [LARGE SCALE GENOMIC DNA]</scope>
    <source>
        <strain evidence="2 3">SO-1</strain>
    </source>
</reference>
<dbReference type="EMBL" id="AONQ01000001">
    <property type="protein sequence ID" value="EME72053.1"/>
    <property type="molecule type" value="Genomic_DNA"/>
</dbReference>
<dbReference type="RefSeq" id="WP_008613178.1">
    <property type="nucleotide sequence ID" value="NZ_AONQ01000001.1"/>
</dbReference>
<gene>
    <name evidence="2" type="ORF">H261_00700</name>
</gene>
<feature type="domain" description="DUF6969" evidence="1">
    <location>
        <begin position="40"/>
        <end position="211"/>
    </location>
</feature>
<proteinExistence type="predicted"/>
<dbReference type="eggNOG" id="ENOG502ZCN0">
    <property type="taxonomic scope" value="Bacteria"/>
</dbReference>
<protein>
    <recommendedName>
        <fullName evidence="1">DUF6969 domain-containing protein</fullName>
    </recommendedName>
</protein>
<evidence type="ECO:0000259" key="1">
    <source>
        <dbReference type="Pfam" id="PF22308"/>
    </source>
</evidence>
<keyword evidence="3" id="KW-1185">Reference proteome</keyword>
<dbReference type="InterPro" id="IPR054242">
    <property type="entry name" value="DUF6969"/>
</dbReference>
<dbReference type="Pfam" id="PF22308">
    <property type="entry name" value="DUF6969"/>
    <property type="match status" value="1"/>
</dbReference>
<comment type="caution">
    <text evidence="2">The sequence shown here is derived from an EMBL/GenBank/DDBJ whole genome shotgun (WGS) entry which is preliminary data.</text>
</comment>
<name>M3AGS4_9PROT</name>
<dbReference type="OrthoDB" id="6115415at2"/>
<evidence type="ECO:0000313" key="3">
    <source>
        <dbReference type="Proteomes" id="UP000011744"/>
    </source>
</evidence>
<dbReference type="PATRIC" id="fig|1244869.3.peg.132"/>